<proteinExistence type="predicted"/>
<dbReference type="Proteomes" id="UP001529510">
    <property type="component" value="Unassembled WGS sequence"/>
</dbReference>
<comment type="caution">
    <text evidence="2">The sequence shown here is derived from an EMBL/GenBank/DDBJ whole genome shotgun (WGS) entry which is preliminary data.</text>
</comment>
<keyword evidence="3" id="KW-1185">Reference proteome</keyword>
<evidence type="ECO:0000256" key="1">
    <source>
        <dbReference type="SAM" id="MobiDB-lite"/>
    </source>
</evidence>
<evidence type="ECO:0000313" key="2">
    <source>
        <dbReference type="EMBL" id="KAL0196476.1"/>
    </source>
</evidence>
<dbReference type="AlphaFoldDB" id="A0ABD0RDN6"/>
<evidence type="ECO:0000313" key="3">
    <source>
        <dbReference type="Proteomes" id="UP001529510"/>
    </source>
</evidence>
<protein>
    <submittedName>
        <fullName evidence="2">Uncharacterized protein</fullName>
    </submittedName>
</protein>
<dbReference type="EMBL" id="JAMKFB020000004">
    <property type="protein sequence ID" value="KAL0196476.1"/>
    <property type="molecule type" value="Genomic_DNA"/>
</dbReference>
<name>A0ABD0RDN6_CIRMR</name>
<feature type="non-terminal residue" evidence="2">
    <location>
        <position position="1"/>
    </location>
</feature>
<gene>
    <name evidence="2" type="ORF">M9458_010048</name>
</gene>
<reference evidence="2 3" key="1">
    <citation type="submission" date="2024-05" db="EMBL/GenBank/DDBJ databases">
        <title>Genome sequencing and assembly of Indian major carp, Cirrhinus mrigala (Hamilton, 1822).</title>
        <authorList>
            <person name="Mohindra V."/>
            <person name="Chowdhury L.M."/>
            <person name="Lal K."/>
            <person name="Jena J.K."/>
        </authorList>
    </citation>
    <scope>NUCLEOTIDE SEQUENCE [LARGE SCALE GENOMIC DNA]</scope>
    <source>
        <strain evidence="2">CM1030</strain>
        <tissue evidence="2">Blood</tissue>
    </source>
</reference>
<accession>A0ABD0RDN6</accession>
<feature type="non-terminal residue" evidence="2">
    <location>
        <position position="57"/>
    </location>
</feature>
<sequence length="57" mass="6415">GEYPKLLRLYNELWKRLQQYSASIQGALASSGAGLDVELPASEHDTEDLFTQTKPDY</sequence>
<organism evidence="2 3">
    <name type="scientific">Cirrhinus mrigala</name>
    <name type="common">Mrigala</name>
    <dbReference type="NCBI Taxonomy" id="683832"/>
    <lineage>
        <taxon>Eukaryota</taxon>
        <taxon>Metazoa</taxon>
        <taxon>Chordata</taxon>
        <taxon>Craniata</taxon>
        <taxon>Vertebrata</taxon>
        <taxon>Euteleostomi</taxon>
        <taxon>Actinopterygii</taxon>
        <taxon>Neopterygii</taxon>
        <taxon>Teleostei</taxon>
        <taxon>Ostariophysi</taxon>
        <taxon>Cypriniformes</taxon>
        <taxon>Cyprinidae</taxon>
        <taxon>Labeoninae</taxon>
        <taxon>Labeonini</taxon>
        <taxon>Cirrhinus</taxon>
    </lineage>
</organism>
<feature type="region of interest" description="Disordered" evidence="1">
    <location>
        <begin position="38"/>
        <end position="57"/>
    </location>
</feature>